<name>A0A6G1M8M6_ORBOL</name>
<organism evidence="2 7">
    <name type="scientific">Orbilia oligospora</name>
    <name type="common">Nematode-trapping fungus</name>
    <name type="synonym">Arthrobotrys oligospora</name>
    <dbReference type="NCBI Taxonomy" id="2813651"/>
    <lineage>
        <taxon>Eukaryota</taxon>
        <taxon>Fungi</taxon>
        <taxon>Dikarya</taxon>
        <taxon>Ascomycota</taxon>
        <taxon>Pezizomycotina</taxon>
        <taxon>Orbiliomycetes</taxon>
        <taxon>Orbiliales</taxon>
        <taxon>Orbiliaceae</taxon>
        <taxon>Orbilia</taxon>
    </lineage>
</organism>
<dbReference type="EMBL" id="WIPF01000032">
    <property type="protein sequence ID" value="KAF3224522.1"/>
    <property type="molecule type" value="Genomic_DNA"/>
</dbReference>
<evidence type="ECO:0000313" key="5">
    <source>
        <dbReference type="Proteomes" id="UP000472727"/>
    </source>
</evidence>
<gene>
    <name evidence="4" type="ORF">TWF106_002198</name>
    <name evidence="3" type="ORF">TWF191_005990</name>
    <name evidence="2" type="ORF">TWF679_010943</name>
</gene>
<protein>
    <recommendedName>
        <fullName evidence="1">F-box domain-containing protein</fullName>
    </recommendedName>
</protein>
<dbReference type="InterPro" id="IPR032675">
    <property type="entry name" value="LRR_dom_sf"/>
</dbReference>
<evidence type="ECO:0000313" key="3">
    <source>
        <dbReference type="EMBL" id="KAF3224522.1"/>
    </source>
</evidence>
<reference evidence="5 6" key="1">
    <citation type="submission" date="2019-06" db="EMBL/GenBank/DDBJ databases">
        <authorList>
            <person name="Palmer J.M."/>
        </authorList>
    </citation>
    <scope>NUCLEOTIDE SEQUENCE</scope>
    <source>
        <strain evidence="4 5">TWF106</strain>
        <strain evidence="3 6">TWF191</strain>
        <strain evidence="2">TWF679</strain>
    </source>
</reference>
<sequence>MTGDLFGGTFTMPRLELLDMPLEVVTNIFQFLPGQDQKSLALTSSAVLNIVAPTLYRTVRLYYDGSERDSKLSGLPRLDDIEHLVSSPRFPLGYAKSLSIEKKGSGLNASNSKRSLWISRKERADLTEASDKAIELILRRFNKGQLESIKFGHQTTYKTLKIICEDQQKLRSLDLGEFKPGGHRSTIPNHTLAPGSLTLQSLEISEIDERITCLTTFIKILNQNSATLQRLRIGDPTHPRKPRLTASSWARRPRSKTKLPFTRIYFPVLEQISIIHDHFAERFWDAFQEIVHCGRNLSRIRISCFTDPYVLIQRLVAKGADGIKFIQINNCRRRNHSAFQSPLHNQLPQMRALETLQLQMCTHDDGEFQAAYASRATLRRLWLQCSANCDPKTCRSMSGLLDYATNVSFSSDKWPVLEELAIGAPQWKNSGPASNESWLELPMLRSLKVLRLLQWQTSTQQQKNSQTVGKILPRVEAYVNLLYCWSGIAFGEPPNLRIVVVDTDIGSGCPGTAVQAPLYFVIYHFDDFVQEDGISSPLVFNENYETAMRVCKEINCSTYLLQFGPPIPERLWDNQ</sequence>
<dbReference type="InterPro" id="IPR001810">
    <property type="entry name" value="F-box_dom"/>
</dbReference>
<dbReference type="Proteomes" id="UP000472727">
    <property type="component" value="Unassembled WGS sequence"/>
</dbReference>
<evidence type="ECO:0000259" key="1">
    <source>
        <dbReference type="PROSITE" id="PS50181"/>
    </source>
</evidence>
<dbReference type="EMBL" id="WIWS01000014">
    <property type="protein sequence ID" value="KAF3225682.1"/>
    <property type="molecule type" value="Genomic_DNA"/>
</dbReference>
<dbReference type="EMBL" id="WIWT01000009">
    <property type="protein sequence ID" value="KAF3219475.1"/>
    <property type="molecule type" value="Genomic_DNA"/>
</dbReference>
<proteinExistence type="predicted"/>
<evidence type="ECO:0000313" key="4">
    <source>
        <dbReference type="EMBL" id="KAF3225682.1"/>
    </source>
</evidence>
<comment type="caution">
    <text evidence="2">The sequence shown here is derived from an EMBL/GenBank/DDBJ whole genome shotgun (WGS) entry which is preliminary data.</text>
</comment>
<dbReference type="Pfam" id="PF00646">
    <property type="entry name" value="F-box"/>
    <property type="match status" value="1"/>
</dbReference>
<dbReference type="Proteomes" id="UP000614610">
    <property type="component" value="Unassembled WGS sequence"/>
</dbReference>
<dbReference type="AlphaFoldDB" id="A0A6G1M8M6"/>
<dbReference type="Gene3D" id="3.80.10.10">
    <property type="entry name" value="Ribonuclease Inhibitor"/>
    <property type="match status" value="1"/>
</dbReference>
<evidence type="ECO:0000313" key="6">
    <source>
        <dbReference type="Proteomes" id="UP000483672"/>
    </source>
</evidence>
<dbReference type="OrthoDB" id="5283340at2759"/>
<feature type="domain" description="F-box" evidence="1">
    <location>
        <begin position="14"/>
        <end position="59"/>
    </location>
</feature>
<dbReference type="Proteomes" id="UP000483672">
    <property type="component" value="Unassembled WGS sequence"/>
</dbReference>
<evidence type="ECO:0000313" key="7">
    <source>
        <dbReference type="Proteomes" id="UP000614610"/>
    </source>
</evidence>
<dbReference type="PROSITE" id="PS50181">
    <property type="entry name" value="FBOX"/>
    <property type="match status" value="1"/>
</dbReference>
<accession>A0A6G1M8M6</accession>
<evidence type="ECO:0000313" key="2">
    <source>
        <dbReference type="EMBL" id="KAF3219475.1"/>
    </source>
</evidence>
<dbReference type="SUPFAM" id="SSF52047">
    <property type="entry name" value="RNI-like"/>
    <property type="match status" value="1"/>
</dbReference>